<reference evidence="1" key="1">
    <citation type="submission" date="2019-03" db="EMBL/GenBank/DDBJ databases">
        <authorList>
            <person name="Mank J."/>
            <person name="Almeida P."/>
        </authorList>
    </citation>
    <scope>NUCLEOTIDE SEQUENCE</scope>
    <source>
        <strain evidence="1">78183</strain>
    </source>
</reference>
<gene>
    <name evidence="1" type="ORF">SVIM_LOCUS261996</name>
</gene>
<organism evidence="1">
    <name type="scientific">Salix viminalis</name>
    <name type="common">Common osier</name>
    <name type="synonym">Basket willow</name>
    <dbReference type="NCBI Taxonomy" id="40686"/>
    <lineage>
        <taxon>Eukaryota</taxon>
        <taxon>Viridiplantae</taxon>
        <taxon>Streptophyta</taxon>
        <taxon>Embryophyta</taxon>
        <taxon>Tracheophyta</taxon>
        <taxon>Spermatophyta</taxon>
        <taxon>Magnoliopsida</taxon>
        <taxon>eudicotyledons</taxon>
        <taxon>Gunneridae</taxon>
        <taxon>Pentapetalae</taxon>
        <taxon>rosids</taxon>
        <taxon>fabids</taxon>
        <taxon>Malpighiales</taxon>
        <taxon>Salicaceae</taxon>
        <taxon>Saliceae</taxon>
        <taxon>Salix</taxon>
    </lineage>
</organism>
<evidence type="ECO:0000313" key="1">
    <source>
        <dbReference type="EMBL" id="VFU43016.1"/>
    </source>
</evidence>
<proteinExistence type="predicted"/>
<dbReference type="AlphaFoldDB" id="A0A6N2LQ49"/>
<name>A0A6N2LQ49_SALVM</name>
<protein>
    <submittedName>
        <fullName evidence="1">Uncharacterized protein</fullName>
    </submittedName>
</protein>
<accession>A0A6N2LQ49</accession>
<sequence>MNNVYGTNGNTDANHGDLRMEMIPHDTLFRLRPQFSLLERLSGGSLPVINQHVVQDIDLLAQHHSQSDLRQQLFTASR</sequence>
<dbReference type="EMBL" id="CAADRP010001596">
    <property type="protein sequence ID" value="VFU43016.1"/>
    <property type="molecule type" value="Genomic_DNA"/>
</dbReference>